<dbReference type="Pfam" id="PF01887">
    <property type="entry name" value="SAM_HAT_N"/>
    <property type="match status" value="1"/>
</dbReference>
<gene>
    <name evidence="2" type="ORF">METZ01_LOCUS291506</name>
</gene>
<dbReference type="EMBL" id="UINC01088436">
    <property type="protein sequence ID" value="SVC38652.1"/>
    <property type="molecule type" value="Genomic_DNA"/>
</dbReference>
<sequence>MSLRYDTVSFLSDYGLDDEFVGVVHSVLMGHAPGVVVVDITHGIPAHDVRAGSL</sequence>
<dbReference type="SUPFAM" id="SSF102522">
    <property type="entry name" value="Bacterial fluorinating enzyme, N-terminal domain"/>
    <property type="match status" value="1"/>
</dbReference>
<protein>
    <recommendedName>
        <fullName evidence="1">S-adenosyl-l-methionine hydroxide adenosyltransferase N-terminal domain-containing protein</fullName>
    </recommendedName>
</protein>
<dbReference type="InterPro" id="IPR046469">
    <property type="entry name" value="SAM_HAT_N"/>
</dbReference>
<proteinExistence type="predicted"/>
<accession>A0A382LUD5</accession>
<reference evidence="2" key="1">
    <citation type="submission" date="2018-05" db="EMBL/GenBank/DDBJ databases">
        <authorList>
            <person name="Lanie J.A."/>
            <person name="Ng W.-L."/>
            <person name="Kazmierczak K.M."/>
            <person name="Andrzejewski T.M."/>
            <person name="Davidsen T.M."/>
            <person name="Wayne K.J."/>
            <person name="Tettelin H."/>
            <person name="Glass J.I."/>
            <person name="Rusch D."/>
            <person name="Podicherti R."/>
            <person name="Tsui H.-C.T."/>
            <person name="Winkler M.E."/>
        </authorList>
    </citation>
    <scope>NUCLEOTIDE SEQUENCE</scope>
</reference>
<evidence type="ECO:0000259" key="1">
    <source>
        <dbReference type="Pfam" id="PF01887"/>
    </source>
</evidence>
<organism evidence="2">
    <name type="scientific">marine metagenome</name>
    <dbReference type="NCBI Taxonomy" id="408172"/>
    <lineage>
        <taxon>unclassified sequences</taxon>
        <taxon>metagenomes</taxon>
        <taxon>ecological metagenomes</taxon>
    </lineage>
</organism>
<dbReference type="InterPro" id="IPR023228">
    <property type="entry name" value="SAM_OH_AdoTrfase_N_sf"/>
</dbReference>
<feature type="non-terminal residue" evidence="2">
    <location>
        <position position="54"/>
    </location>
</feature>
<dbReference type="AlphaFoldDB" id="A0A382LUD5"/>
<dbReference type="Gene3D" id="3.40.50.10790">
    <property type="entry name" value="S-adenosyl-l-methionine hydroxide adenosyltransferase, N-terminal"/>
    <property type="match status" value="1"/>
</dbReference>
<name>A0A382LUD5_9ZZZZ</name>
<evidence type="ECO:0000313" key="2">
    <source>
        <dbReference type="EMBL" id="SVC38652.1"/>
    </source>
</evidence>
<feature type="domain" description="S-adenosyl-l-methionine hydroxide adenosyltransferase N-terminal" evidence="1">
    <location>
        <begin position="8"/>
        <end position="53"/>
    </location>
</feature>